<dbReference type="EMBL" id="CAJOAZ010004240">
    <property type="protein sequence ID" value="CAF4050506.1"/>
    <property type="molecule type" value="Genomic_DNA"/>
</dbReference>
<evidence type="ECO:0000313" key="5">
    <source>
        <dbReference type="EMBL" id="CAF0876737.1"/>
    </source>
</evidence>
<dbReference type="Proteomes" id="UP000663844">
    <property type="component" value="Unassembled WGS sequence"/>
</dbReference>
<evidence type="ECO:0000313" key="4">
    <source>
        <dbReference type="EMBL" id="CAF0868972.1"/>
    </source>
</evidence>
<name>A0A819RN14_9BILA</name>
<dbReference type="Proteomes" id="UP000663891">
    <property type="component" value="Unassembled WGS sequence"/>
</dbReference>
<dbReference type="EMBL" id="CAJNON010000049">
    <property type="protein sequence ID" value="CAF0868972.1"/>
    <property type="molecule type" value="Genomic_DNA"/>
</dbReference>
<gene>
    <name evidence="3" type="ORF">IZO911_LOCUS8420</name>
    <name evidence="5" type="ORF">JYZ213_LOCUS9263</name>
    <name evidence="6" type="ORF">KXQ929_LOCUS31028</name>
    <name evidence="7" type="ORF">OXD698_LOCUS32489</name>
    <name evidence="4" type="ORF">VCS650_LOCUS7614</name>
</gene>
<keyword evidence="1" id="KW-1133">Transmembrane helix</keyword>
<dbReference type="Proteomes" id="UP000663868">
    <property type="component" value="Unassembled WGS sequence"/>
</dbReference>
<dbReference type="Proteomes" id="UP000663845">
    <property type="component" value="Unassembled WGS sequence"/>
</dbReference>
<organism evidence="7 8">
    <name type="scientific">Adineta steineri</name>
    <dbReference type="NCBI Taxonomy" id="433720"/>
    <lineage>
        <taxon>Eukaryota</taxon>
        <taxon>Metazoa</taxon>
        <taxon>Spiralia</taxon>
        <taxon>Gnathifera</taxon>
        <taxon>Rotifera</taxon>
        <taxon>Eurotatoria</taxon>
        <taxon>Bdelloidea</taxon>
        <taxon>Adinetida</taxon>
        <taxon>Adinetidae</taxon>
        <taxon>Adineta</taxon>
    </lineage>
</organism>
<dbReference type="Gene3D" id="3.40.50.150">
    <property type="entry name" value="Vaccinia Virus protein VP39"/>
    <property type="match status" value="1"/>
</dbReference>
<dbReference type="AlphaFoldDB" id="A0A819RN14"/>
<evidence type="ECO:0000313" key="8">
    <source>
        <dbReference type="Proteomes" id="UP000663844"/>
    </source>
</evidence>
<dbReference type="EMBL" id="CAJOBB010003477">
    <property type="protein sequence ID" value="CAF4042815.1"/>
    <property type="molecule type" value="Genomic_DNA"/>
</dbReference>
<sequence>MGSFAMTNKVINLTIIVIIIIIGFGAFYIHFPIYRNYQILERFYQSNRTNRPAGFGGGVVIFDGNKKQFVTMVQKSMFTLNAQGYIPMPDTIKRVWIDVGSNIGAFLAPDPVYSMVYWPNRIKKSVRDEFRDANDIMGIAIDPNSIYYEGLSKIPRIIPIIAAIYTVEGTQIFYEYPVDGCSSLLEPNADLDPRYFGGNLIMGCHQVKKMTGVSTIRLETILSLIDPRLDVEFLKIDAQGTDLEVAQSAGAQLKRIGKIVIETQKRVSGNNKTNNFLYKNQISAQDSVKWMAEHDFLFDEKQSFPNNLEIQEFNYVFNNRYRNYTT</sequence>
<protein>
    <recommendedName>
        <fullName evidence="2">Methyltransferase FkbM domain-containing protein</fullName>
    </recommendedName>
</protein>
<dbReference type="Pfam" id="PF05050">
    <property type="entry name" value="Methyltransf_21"/>
    <property type="match status" value="1"/>
</dbReference>
<evidence type="ECO:0000313" key="3">
    <source>
        <dbReference type="EMBL" id="CAF0828926.1"/>
    </source>
</evidence>
<dbReference type="InterPro" id="IPR029063">
    <property type="entry name" value="SAM-dependent_MTases_sf"/>
</dbReference>
<evidence type="ECO:0000313" key="7">
    <source>
        <dbReference type="EMBL" id="CAF4050506.1"/>
    </source>
</evidence>
<evidence type="ECO:0000259" key="2">
    <source>
        <dbReference type="Pfam" id="PF05050"/>
    </source>
</evidence>
<keyword evidence="1" id="KW-0812">Transmembrane</keyword>
<accession>A0A819RN14</accession>
<evidence type="ECO:0000256" key="1">
    <source>
        <dbReference type="SAM" id="Phobius"/>
    </source>
</evidence>
<comment type="caution">
    <text evidence="7">The sequence shown here is derived from an EMBL/GenBank/DDBJ whole genome shotgun (WGS) entry which is preliminary data.</text>
</comment>
<dbReference type="Proteomes" id="UP000663860">
    <property type="component" value="Unassembled WGS sequence"/>
</dbReference>
<proteinExistence type="predicted"/>
<evidence type="ECO:0000313" key="6">
    <source>
        <dbReference type="EMBL" id="CAF4042815.1"/>
    </source>
</evidence>
<feature type="domain" description="Methyltransferase FkbM" evidence="2">
    <location>
        <begin position="98"/>
        <end position="267"/>
    </location>
</feature>
<dbReference type="InterPro" id="IPR006342">
    <property type="entry name" value="FkbM_mtfrase"/>
</dbReference>
<dbReference type="OrthoDB" id="206318at2759"/>
<keyword evidence="1" id="KW-0472">Membrane</keyword>
<dbReference type="EMBL" id="CAJNOG010000065">
    <property type="protein sequence ID" value="CAF0876737.1"/>
    <property type="molecule type" value="Genomic_DNA"/>
</dbReference>
<dbReference type="SUPFAM" id="SSF53335">
    <property type="entry name" value="S-adenosyl-L-methionine-dependent methyltransferases"/>
    <property type="match status" value="1"/>
</dbReference>
<feature type="transmembrane region" description="Helical" evidence="1">
    <location>
        <begin position="12"/>
        <end position="31"/>
    </location>
</feature>
<reference evidence="7" key="1">
    <citation type="submission" date="2021-02" db="EMBL/GenBank/DDBJ databases">
        <authorList>
            <person name="Nowell W R."/>
        </authorList>
    </citation>
    <scope>NUCLEOTIDE SEQUENCE</scope>
</reference>
<dbReference type="EMBL" id="CAJNOE010000057">
    <property type="protein sequence ID" value="CAF0828926.1"/>
    <property type="molecule type" value="Genomic_DNA"/>
</dbReference>